<reference evidence="1 2" key="1">
    <citation type="submission" date="2019-05" db="EMBL/GenBank/DDBJ databases">
        <title>Arcobacter sp. nov., isolated from sea sediment.</title>
        <authorList>
            <person name="Kim W."/>
        </authorList>
    </citation>
    <scope>NUCLEOTIDE SEQUENCE [LARGE SCALE GENOMIC DNA]</scope>
    <source>
        <strain evidence="1 2">CAU 1517</strain>
    </source>
</reference>
<dbReference type="SUPFAM" id="SSF51197">
    <property type="entry name" value="Clavaminate synthase-like"/>
    <property type="match status" value="1"/>
</dbReference>
<sequence length="271" mass="32422">MKNYKKDLSEHGYIILENFFSSEEIDTFNNIAIEYFSDERNKFFYHNCGKVITNFFEYVPELRVVLNKKLVEYLKGIIGDIKYIYHNDLSYNMFNNWHRDLSSDYIDGFEDEKIFNLAKIYKVGIYLQNHDLNEYGLSVVPGSHKEFDEKLFKKPINIKSNKGDVIIFDQRLKHKGYYLDEDDKNVCREIEKKSSNIGKDKFEYFKEKREKEKSTKLAIFFGFALENNISKEFARKTIQRQNRQLNMNNYIMSNSLNSYLESINFDKLDIE</sequence>
<dbReference type="OrthoDB" id="345086at2"/>
<dbReference type="InterPro" id="IPR008775">
    <property type="entry name" value="Phytyl_CoA_dOase-like"/>
</dbReference>
<evidence type="ECO:0008006" key="3">
    <source>
        <dbReference type="Google" id="ProtNLM"/>
    </source>
</evidence>
<proteinExistence type="predicted"/>
<dbReference type="AlphaFoldDB" id="A0A5R8Y182"/>
<protein>
    <recommendedName>
        <fullName evidence="3">Phytanoyl-CoA dioxygenase</fullName>
    </recommendedName>
</protein>
<name>A0A5R8Y182_9BACT</name>
<evidence type="ECO:0000313" key="1">
    <source>
        <dbReference type="EMBL" id="TLP38528.1"/>
    </source>
</evidence>
<dbReference type="EMBL" id="VANU01000003">
    <property type="protein sequence ID" value="TLP38528.1"/>
    <property type="molecule type" value="Genomic_DNA"/>
</dbReference>
<dbReference type="Gene3D" id="2.60.120.620">
    <property type="entry name" value="q2cbj1_9rhob like domain"/>
    <property type="match status" value="1"/>
</dbReference>
<organism evidence="1 2">
    <name type="scientific">Arcobacter arenosus</name>
    <dbReference type="NCBI Taxonomy" id="2576037"/>
    <lineage>
        <taxon>Bacteria</taxon>
        <taxon>Pseudomonadati</taxon>
        <taxon>Campylobacterota</taxon>
        <taxon>Epsilonproteobacteria</taxon>
        <taxon>Campylobacterales</taxon>
        <taxon>Arcobacteraceae</taxon>
        <taxon>Arcobacter</taxon>
    </lineage>
</organism>
<gene>
    <name evidence="1" type="ORF">FDK22_08695</name>
</gene>
<keyword evidence="2" id="KW-1185">Reference proteome</keyword>
<evidence type="ECO:0000313" key="2">
    <source>
        <dbReference type="Proteomes" id="UP000308901"/>
    </source>
</evidence>
<dbReference type="GO" id="GO:0016706">
    <property type="term" value="F:2-oxoglutarate-dependent dioxygenase activity"/>
    <property type="evidence" value="ECO:0007669"/>
    <property type="project" value="UniProtKB-ARBA"/>
</dbReference>
<accession>A0A5R8Y182</accession>
<dbReference type="Pfam" id="PF05721">
    <property type="entry name" value="PhyH"/>
    <property type="match status" value="1"/>
</dbReference>
<dbReference type="RefSeq" id="WP_138152523.1">
    <property type="nucleotide sequence ID" value="NZ_VANU01000003.1"/>
</dbReference>
<dbReference type="Proteomes" id="UP000308901">
    <property type="component" value="Unassembled WGS sequence"/>
</dbReference>
<comment type="caution">
    <text evidence="1">The sequence shown here is derived from an EMBL/GenBank/DDBJ whole genome shotgun (WGS) entry which is preliminary data.</text>
</comment>